<dbReference type="AlphaFoldDB" id="A0A1G4AQ76"/>
<comment type="caution">
    <text evidence="2">The sequence shown here is derived from an EMBL/GenBank/DDBJ whole genome shotgun (WGS) entry which is preliminary data.</text>
</comment>
<gene>
    <name evidence="2" type="ORF">CORC01_13357</name>
</gene>
<keyword evidence="3" id="KW-1185">Reference proteome</keyword>
<dbReference type="GeneID" id="34566484"/>
<feature type="compositionally biased region" description="Basic and acidic residues" evidence="1">
    <location>
        <begin position="81"/>
        <end position="99"/>
    </location>
</feature>
<dbReference type="Proteomes" id="UP000176998">
    <property type="component" value="Unassembled WGS sequence"/>
</dbReference>
<proteinExistence type="predicted"/>
<dbReference type="RefSeq" id="XP_022468501.1">
    <property type="nucleotide sequence ID" value="XM_022624974.1"/>
</dbReference>
<dbReference type="EMBL" id="MJBS01000189">
    <property type="protein sequence ID" value="OHE91328.1"/>
    <property type="molecule type" value="Genomic_DNA"/>
</dbReference>
<name>A0A1G4AQ76_9PEZI</name>
<protein>
    <submittedName>
        <fullName evidence="2">Uncharacterized protein</fullName>
    </submittedName>
</protein>
<accession>A0A1G4AQ76</accession>
<feature type="region of interest" description="Disordered" evidence="1">
    <location>
        <begin position="65"/>
        <end position="99"/>
    </location>
</feature>
<evidence type="ECO:0000313" key="3">
    <source>
        <dbReference type="Proteomes" id="UP000176998"/>
    </source>
</evidence>
<feature type="region of interest" description="Disordered" evidence="1">
    <location>
        <begin position="1"/>
        <end position="26"/>
    </location>
</feature>
<feature type="compositionally biased region" description="Low complexity" evidence="1">
    <location>
        <begin position="8"/>
        <end position="20"/>
    </location>
</feature>
<reference evidence="2 3" key="1">
    <citation type="submission" date="2016-09" db="EMBL/GenBank/DDBJ databases">
        <authorList>
            <person name="Capua I."/>
            <person name="De Benedictis P."/>
            <person name="Joannis T."/>
            <person name="Lombin L.H."/>
            <person name="Cattoli G."/>
        </authorList>
    </citation>
    <scope>NUCLEOTIDE SEQUENCE [LARGE SCALE GENOMIC DNA]</scope>
    <source>
        <strain evidence="2 3">IMI 309357</strain>
    </source>
</reference>
<sequence length="99" mass="11231">MTSPPRPSRQWPQPVQTQQQDASTKPQSVESLLFGLVPLRSLQYYHESMILAKTRGAKMVQHARVRKQASNLPIRAPPRTLPREGEKRRTDAGRGESTE</sequence>
<organism evidence="2 3">
    <name type="scientific">Colletotrichum orchidophilum</name>
    <dbReference type="NCBI Taxonomy" id="1209926"/>
    <lineage>
        <taxon>Eukaryota</taxon>
        <taxon>Fungi</taxon>
        <taxon>Dikarya</taxon>
        <taxon>Ascomycota</taxon>
        <taxon>Pezizomycotina</taxon>
        <taxon>Sordariomycetes</taxon>
        <taxon>Hypocreomycetidae</taxon>
        <taxon>Glomerellales</taxon>
        <taxon>Glomerellaceae</taxon>
        <taxon>Colletotrichum</taxon>
    </lineage>
</organism>
<evidence type="ECO:0000256" key="1">
    <source>
        <dbReference type="SAM" id="MobiDB-lite"/>
    </source>
</evidence>
<evidence type="ECO:0000313" key="2">
    <source>
        <dbReference type="EMBL" id="OHE91328.1"/>
    </source>
</evidence>